<sequence>MAKMFEWADSSPTAAASELLGGKYRDGGWVLRDQRSRVISHSHSGRSEKSSPPLLLGIEFKQILGKEDILQRVQDSSCGTKFDRGNHAIVTIEKTERVKPGKKMKLGKFMSWLSRHDPARLFLSTIYLRAQTLQYTFTLLKH</sequence>
<keyword evidence="2" id="KW-1185">Reference proteome</keyword>
<evidence type="ECO:0000313" key="1">
    <source>
        <dbReference type="EMBL" id="KAJ6674843.1"/>
    </source>
</evidence>
<organism evidence="1 2">
    <name type="scientific">Salix viminalis</name>
    <name type="common">Common osier</name>
    <name type="synonym">Basket willow</name>
    <dbReference type="NCBI Taxonomy" id="40686"/>
    <lineage>
        <taxon>Eukaryota</taxon>
        <taxon>Viridiplantae</taxon>
        <taxon>Streptophyta</taxon>
        <taxon>Embryophyta</taxon>
        <taxon>Tracheophyta</taxon>
        <taxon>Spermatophyta</taxon>
        <taxon>Magnoliopsida</taxon>
        <taxon>eudicotyledons</taxon>
        <taxon>Gunneridae</taxon>
        <taxon>Pentapetalae</taxon>
        <taxon>rosids</taxon>
        <taxon>fabids</taxon>
        <taxon>Malpighiales</taxon>
        <taxon>Salicaceae</taxon>
        <taxon>Saliceae</taxon>
        <taxon>Salix</taxon>
    </lineage>
</organism>
<accession>A0A9Q0NS02</accession>
<dbReference type="Proteomes" id="UP001151529">
    <property type="component" value="Chromosome 14"/>
</dbReference>
<reference evidence="1" key="2">
    <citation type="journal article" date="2023" name="Int. J. Mol. Sci.">
        <title>De Novo Assembly and Annotation of 11 Diverse Shrub Willow (Salix) Genomes Reveals Novel Gene Organization in Sex-Linked Regions.</title>
        <authorList>
            <person name="Hyden B."/>
            <person name="Feng K."/>
            <person name="Yates T.B."/>
            <person name="Jawdy S."/>
            <person name="Cereghino C."/>
            <person name="Smart L.B."/>
            <person name="Muchero W."/>
        </authorList>
    </citation>
    <scope>NUCLEOTIDE SEQUENCE [LARGE SCALE GENOMIC DNA]</scope>
    <source>
        <tissue evidence="1">Shoot tip</tissue>
    </source>
</reference>
<reference evidence="1" key="1">
    <citation type="submission" date="2022-11" db="EMBL/GenBank/DDBJ databases">
        <authorList>
            <person name="Hyden B.L."/>
            <person name="Feng K."/>
            <person name="Yates T."/>
            <person name="Jawdy S."/>
            <person name="Smart L.B."/>
            <person name="Muchero W."/>
        </authorList>
    </citation>
    <scope>NUCLEOTIDE SEQUENCE</scope>
    <source>
        <tissue evidence="1">Shoot tip</tissue>
    </source>
</reference>
<evidence type="ECO:0000313" key="2">
    <source>
        <dbReference type="Proteomes" id="UP001151529"/>
    </source>
</evidence>
<name>A0A9Q0NS02_SALVM</name>
<dbReference type="AlphaFoldDB" id="A0A9Q0NS02"/>
<proteinExistence type="predicted"/>
<dbReference type="EMBL" id="JAPFFL010000016">
    <property type="protein sequence ID" value="KAJ6674843.1"/>
    <property type="molecule type" value="Genomic_DNA"/>
</dbReference>
<comment type="caution">
    <text evidence="1">The sequence shown here is derived from an EMBL/GenBank/DDBJ whole genome shotgun (WGS) entry which is preliminary data.</text>
</comment>
<protein>
    <submittedName>
        <fullName evidence="1">Uncharacterized protein</fullName>
    </submittedName>
</protein>
<gene>
    <name evidence="1" type="ORF">OIU85_011050</name>
</gene>